<evidence type="ECO:0000313" key="6">
    <source>
        <dbReference type="Proteomes" id="UP000053398"/>
    </source>
</evidence>
<keyword evidence="3" id="KW-0804">Transcription</keyword>
<dbReference type="PANTHER" id="PTHR43214">
    <property type="entry name" value="TWO-COMPONENT RESPONSE REGULATOR"/>
    <property type="match status" value="1"/>
</dbReference>
<dbReference type="RefSeq" id="WP_059266305.1">
    <property type="nucleotide sequence ID" value="NZ_KQ948370.1"/>
</dbReference>
<dbReference type="Gene3D" id="1.10.10.10">
    <property type="entry name" value="Winged helix-like DNA-binding domain superfamily/Winged helix DNA-binding domain"/>
    <property type="match status" value="1"/>
</dbReference>
<dbReference type="InterPro" id="IPR036388">
    <property type="entry name" value="WH-like_DNA-bd_sf"/>
</dbReference>
<keyword evidence="1" id="KW-0805">Transcription regulation</keyword>
<evidence type="ECO:0000259" key="4">
    <source>
        <dbReference type="SMART" id="SM00421"/>
    </source>
</evidence>
<gene>
    <name evidence="5" type="ORF">AQJ11_37720</name>
</gene>
<dbReference type="AlphaFoldDB" id="A0A117QAK4"/>
<evidence type="ECO:0000313" key="5">
    <source>
        <dbReference type="EMBL" id="KUN17604.1"/>
    </source>
</evidence>
<dbReference type="GO" id="GO:0006355">
    <property type="term" value="P:regulation of DNA-templated transcription"/>
    <property type="evidence" value="ECO:0007669"/>
    <property type="project" value="InterPro"/>
</dbReference>
<dbReference type="InterPro" id="IPR016032">
    <property type="entry name" value="Sig_transdc_resp-reg_C-effctor"/>
</dbReference>
<dbReference type="SMART" id="SM00421">
    <property type="entry name" value="HTH_LUXR"/>
    <property type="match status" value="1"/>
</dbReference>
<evidence type="ECO:0000256" key="2">
    <source>
        <dbReference type="ARBA" id="ARBA00023125"/>
    </source>
</evidence>
<dbReference type="GO" id="GO:0003677">
    <property type="term" value="F:DNA binding"/>
    <property type="evidence" value="ECO:0007669"/>
    <property type="project" value="UniProtKB-KW"/>
</dbReference>
<evidence type="ECO:0000256" key="3">
    <source>
        <dbReference type="ARBA" id="ARBA00023163"/>
    </source>
</evidence>
<dbReference type="PANTHER" id="PTHR43214:SF24">
    <property type="entry name" value="TRANSCRIPTIONAL REGULATORY PROTEIN NARL-RELATED"/>
    <property type="match status" value="1"/>
</dbReference>
<keyword evidence="2" id="KW-0238">DNA-binding</keyword>
<feature type="domain" description="HTH luxR-type" evidence="4">
    <location>
        <begin position="7"/>
        <end position="64"/>
    </location>
</feature>
<sequence>MTTTGTSAQLSPTQRRVALHLVWGIRPDDIAGRLHLKPETVQRHIRSLRALLGCPPRALLHVLVHALLASGQFQPPAPQGNAPDLPEQDIEVLCVLARHSNRKEAACAAGLTPGALERRIRALKAAARAQDETDLIIWAHSWTLLNAATAPGETSR</sequence>
<reference evidence="5 6" key="1">
    <citation type="submission" date="2015-10" db="EMBL/GenBank/DDBJ databases">
        <title>Draft genome sequence of Streptomyces corchorusii DSM 40340, type strain for the species Streptomyces corchorusii.</title>
        <authorList>
            <person name="Ruckert C."/>
            <person name="Winkler A."/>
            <person name="Kalinowski J."/>
            <person name="Kampfer P."/>
            <person name="Glaeser S."/>
        </authorList>
    </citation>
    <scope>NUCLEOTIDE SEQUENCE [LARGE SCALE GENOMIC DNA]</scope>
    <source>
        <strain evidence="5 6">DSM 40340</strain>
    </source>
</reference>
<name>A0A117QAK4_STRCK</name>
<proteinExistence type="predicted"/>
<dbReference type="Proteomes" id="UP000053398">
    <property type="component" value="Unassembled WGS sequence"/>
</dbReference>
<keyword evidence="6" id="KW-1185">Reference proteome</keyword>
<organism evidence="5 6">
    <name type="scientific">Streptomyces corchorusii</name>
    <name type="common">Streptomyces chibaensis</name>
    <dbReference type="NCBI Taxonomy" id="1903"/>
    <lineage>
        <taxon>Bacteria</taxon>
        <taxon>Bacillati</taxon>
        <taxon>Actinomycetota</taxon>
        <taxon>Actinomycetes</taxon>
        <taxon>Kitasatosporales</taxon>
        <taxon>Streptomycetaceae</taxon>
        <taxon>Streptomyces</taxon>
    </lineage>
</organism>
<accession>A0A117QAK4</accession>
<dbReference type="SUPFAM" id="SSF46894">
    <property type="entry name" value="C-terminal effector domain of the bipartite response regulators"/>
    <property type="match status" value="2"/>
</dbReference>
<dbReference type="EMBL" id="LMWP01000048">
    <property type="protein sequence ID" value="KUN17604.1"/>
    <property type="molecule type" value="Genomic_DNA"/>
</dbReference>
<dbReference type="InterPro" id="IPR039420">
    <property type="entry name" value="WalR-like"/>
</dbReference>
<dbReference type="InterPro" id="IPR000792">
    <property type="entry name" value="Tscrpt_reg_LuxR_C"/>
</dbReference>
<comment type="caution">
    <text evidence="5">The sequence shown here is derived from an EMBL/GenBank/DDBJ whole genome shotgun (WGS) entry which is preliminary data.</text>
</comment>
<evidence type="ECO:0000256" key="1">
    <source>
        <dbReference type="ARBA" id="ARBA00023015"/>
    </source>
</evidence>
<protein>
    <recommendedName>
        <fullName evidence="4">HTH luxR-type domain-containing protein</fullName>
    </recommendedName>
</protein>